<evidence type="ECO:0000256" key="6">
    <source>
        <dbReference type="PIRNR" id="PIRNR007764"/>
    </source>
</evidence>
<comment type="similarity">
    <text evidence="2 6">Belongs to the GINS4/SLD5 family.</text>
</comment>
<dbReference type="FunFam" id="3.40.5.60:FF:000001">
    <property type="entry name" value="DNA replication complex GINS protein SLD5"/>
    <property type="match status" value="1"/>
</dbReference>
<evidence type="ECO:0000259" key="8">
    <source>
        <dbReference type="Pfam" id="PF16922"/>
    </source>
</evidence>
<dbReference type="AlphaFoldDB" id="A0A6P7GF83"/>
<dbReference type="EnsemblMetazoa" id="XM_028286914.2">
    <property type="protein sequence ID" value="XP_028142715.1"/>
    <property type="gene ID" value="LOC114336543"/>
</dbReference>
<keyword evidence="5 6" id="KW-0539">Nucleus</keyword>
<comment type="function">
    <text evidence="6">The GINS complex plays an essential role in the initiation of DNA replication.</text>
</comment>
<dbReference type="GeneID" id="114336543"/>
<sequence length="225" mass="26122">MEDLSEDLIVDDIENASNESDDQVQITPAEVIELMEEAWVNEKFAPEILPHRSEIVDIILDQIITMEENIKKLSSTDFTKSVYQLEVDRLRFLISSYLRTRMEKIEAYVIHILNEESKRLENGDELYLSEQELKFAKDYSHTMKQYFEKLIKCYPGNQSDAWSDKIIEPNLNSFVFLKSKNRVEGISIEENNPESDLVDFNSGSQMIISYSSISELVKKGEVHLI</sequence>
<feature type="domain" description="DNA replication complex GINS protein SLD5 C-terminal" evidence="8">
    <location>
        <begin position="169"/>
        <end position="225"/>
    </location>
</feature>
<dbReference type="CDD" id="cd11711">
    <property type="entry name" value="GINS_A_Sld5"/>
    <property type="match status" value="1"/>
</dbReference>
<evidence type="ECO:0000256" key="3">
    <source>
        <dbReference type="ARBA" id="ARBA00014804"/>
    </source>
</evidence>
<proteinExistence type="inferred from homology"/>
<dbReference type="GO" id="GO:0000811">
    <property type="term" value="C:GINS complex"/>
    <property type="evidence" value="ECO:0007669"/>
    <property type="project" value="UniProtKB-UniRule"/>
</dbReference>
<evidence type="ECO:0000313" key="11">
    <source>
        <dbReference type="RefSeq" id="XP_028142715.1"/>
    </source>
</evidence>
<dbReference type="InterPro" id="IPR008591">
    <property type="entry name" value="GINS_Sld5"/>
</dbReference>
<dbReference type="Gene3D" id="3.40.5.60">
    <property type="match status" value="1"/>
</dbReference>
<dbReference type="RefSeq" id="XP_028142715.1">
    <property type="nucleotide sequence ID" value="XM_028286914.1"/>
</dbReference>
<dbReference type="GO" id="GO:0006261">
    <property type="term" value="P:DNA-templated DNA replication"/>
    <property type="evidence" value="ECO:0007669"/>
    <property type="project" value="InterPro"/>
</dbReference>
<dbReference type="InterPro" id="IPR021151">
    <property type="entry name" value="GINS_A"/>
</dbReference>
<dbReference type="InParanoid" id="A0A6P7GF83"/>
<dbReference type="Proteomes" id="UP001652700">
    <property type="component" value="Unplaced"/>
</dbReference>
<reference evidence="11" key="1">
    <citation type="submission" date="2025-04" db="UniProtKB">
        <authorList>
            <consortium name="RefSeq"/>
        </authorList>
    </citation>
    <scope>IDENTIFICATION</scope>
    <source>
        <tissue evidence="11">Whole insect</tissue>
    </source>
</reference>
<dbReference type="PIRSF" id="PIRSF007764">
    <property type="entry name" value="Sld5"/>
    <property type="match status" value="1"/>
</dbReference>
<gene>
    <name evidence="11" type="primary">LOC114336543</name>
</gene>
<evidence type="ECO:0000259" key="7">
    <source>
        <dbReference type="Pfam" id="PF05916"/>
    </source>
</evidence>
<dbReference type="PANTHER" id="PTHR21206:SF0">
    <property type="entry name" value="DNA REPLICATION COMPLEX GINS PROTEIN SLD5"/>
    <property type="match status" value="1"/>
</dbReference>
<evidence type="ECO:0000313" key="10">
    <source>
        <dbReference type="Proteomes" id="UP001652700"/>
    </source>
</evidence>
<evidence type="ECO:0000256" key="5">
    <source>
        <dbReference type="ARBA" id="ARBA00023242"/>
    </source>
</evidence>
<organism evidence="11">
    <name type="scientific">Diabrotica virgifera virgifera</name>
    <name type="common">western corn rootworm</name>
    <dbReference type="NCBI Taxonomy" id="50390"/>
    <lineage>
        <taxon>Eukaryota</taxon>
        <taxon>Metazoa</taxon>
        <taxon>Ecdysozoa</taxon>
        <taxon>Arthropoda</taxon>
        <taxon>Hexapoda</taxon>
        <taxon>Insecta</taxon>
        <taxon>Pterygota</taxon>
        <taxon>Neoptera</taxon>
        <taxon>Endopterygota</taxon>
        <taxon>Coleoptera</taxon>
        <taxon>Polyphaga</taxon>
        <taxon>Cucujiformia</taxon>
        <taxon>Chrysomeloidea</taxon>
        <taxon>Chrysomelidae</taxon>
        <taxon>Galerucinae</taxon>
        <taxon>Diabroticina</taxon>
        <taxon>Diabroticites</taxon>
        <taxon>Diabrotica</taxon>
    </lineage>
</organism>
<evidence type="ECO:0000256" key="2">
    <source>
        <dbReference type="ARBA" id="ARBA00008187"/>
    </source>
</evidence>
<dbReference type="Pfam" id="PF05916">
    <property type="entry name" value="Sld5"/>
    <property type="match status" value="1"/>
</dbReference>
<dbReference type="InterPro" id="IPR038749">
    <property type="entry name" value="Sld5_GINS_A"/>
</dbReference>
<dbReference type="Gene3D" id="1.20.58.1030">
    <property type="match status" value="1"/>
</dbReference>
<dbReference type="KEGG" id="dvv:114336543"/>
<dbReference type="SUPFAM" id="SSF160059">
    <property type="entry name" value="PriA/YqbF domain"/>
    <property type="match status" value="1"/>
</dbReference>
<protein>
    <recommendedName>
        <fullName evidence="3 6">DNA replication complex GINS protein SLD5</fullName>
    </recommendedName>
</protein>
<evidence type="ECO:0000313" key="9">
    <source>
        <dbReference type="EnsemblMetazoa" id="XP_028142715.1"/>
    </source>
</evidence>
<accession>A0A6P7GF83</accession>
<keyword evidence="4 6" id="KW-0235">DNA replication</keyword>
<reference evidence="9" key="2">
    <citation type="submission" date="2025-05" db="UniProtKB">
        <authorList>
            <consortium name="EnsemblMetazoa"/>
        </authorList>
    </citation>
    <scope>IDENTIFICATION</scope>
</reference>
<dbReference type="Pfam" id="PF16922">
    <property type="entry name" value="SLD5_C"/>
    <property type="match status" value="1"/>
</dbReference>
<feature type="domain" description="GINS subunit" evidence="7">
    <location>
        <begin position="74"/>
        <end position="150"/>
    </location>
</feature>
<dbReference type="InterPro" id="IPR036224">
    <property type="entry name" value="GINS_bundle-like_dom_sf"/>
</dbReference>
<dbReference type="GO" id="GO:0000727">
    <property type="term" value="P:double-strand break repair via break-induced replication"/>
    <property type="evidence" value="ECO:0007669"/>
    <property type="project" value="TreeGrafter"/>
</dbReference>
<name>A0A6P7GF83_DIAVI</name>
<dbReference type="InterPro" id="IPR031633">
    <property type="entry name" value="SLD5_C"/>
</dbReference>
<keyword evidence="10" id="KW-1185">Reference proteome</keyword>
<dbReference type="SUPFAM" id="SSF158573">
    <property type="entry name" value="GINS helical bundle-like"/>
    <property type="match status" value="1"/>
</dbReference>
<dbReference type="CTD" id="43166"/>
<evidence type="ECO:0000256" key="1">
    <source>
        <dbReference type="ARBA" id="ARBA00004123"/>
    </source>
</evidence>
<dbReference type="FunCoup" id="A0A6P7GF83">
    <property type="interactions" value="1192"/>
</dbReference>
<dbReference type="OrthoDB" id="338231at2759"/>
<dbReference type="CDD" id="cd21692">
    <property type="entry name" value="GINS_B_Sld5"/>
    <property type="match status" value="1"/>
</dbReference>
<comment type="subcellular location">
    <subcellularLocation>
        <location evidence="1 6">Nucleus</location>
    </subcellularLocation>
</comment>
<dbReference type="PANTHER" id="PTHR21206">
    <property type="entry name" value="SLD5 PROTEIN"/>
    <property type="match status" value="1"/>
</dbReference>
<evidence type="ECO:0000256" key="4">
    <source>
        <dbReference type="ARBA" id="ARBA00022705"/>
    </source>
</evidence>